<proteinExistence type="predicted"/>
<dbReference type="Proteomes" id="UP000326169">
    <property type="component" value="Unassembled WGS sequence"/>
</dbReference>
<evidence type="ECO:0000313" key="2">
    <source>
        <dbReference type="EMBL" id="GCE96510.1"/>
    </source>
</evidence>
<comment type="caution">
    <text evidence="2">The sequence shown here is derived from an EMBL/GenBank/DDBJ whole genome shotgun (WGS) entry which is preliminary data.</text>
</comment>
<dbReference type="EMBL" id="BIMW01000194">
    <property type="protein sequence ID" value="GCE96510.1"/>
    <property type="molecule type" value="Genomic_DNA"/>
</dbReference>
<evidence type="ECO:0000313" key="3">
    <source>
        <dbReference type="Proteomes" id="UP000326169"/>
    </source>
</evidence>
<dbReference type="InterPro" id="IPR035965">
    <property type="entry name" value="PAS-like_dom_sf"/>
</dbReference>
<name>A0A5M3TEK2_LIMPL</name>
<dbReference type="Gene3D" id="3.30.450.20">
    <property type="entry name" value="PAS domain"/>
    <property type="match status" value="1"/>
</dbReference>
<dbReference type="PANTHER" id="PTHR44757">
    <property type="entry name" value="DIGUANYLATE CYCLASE DGCP"/>
    <property type="match status" value="1"/>
</dbReference>
<dbReference type="NCBIfam" id="TIGR00229">
    <property type="entry name" value="sensory_box"/>
    <property type="match status" value="1"/>
</dbReference>
<dbReference type="SUPFAM" id="SSF55785">
    <property type="entry name" value="PYP-like sensor domain (PAS domain)"/>
    <property type="match status" value="1"/>
</dbReference>
<reference evidence="2 3" key="1">
    <citation type="journal article" date="2019" name="J Genomics">
        <title>The Draft Genome of a Hydrogen-producing Cyanobacterium, Arthrospira platensis NIES-46.</title>
        <authorList>
            <person name="Suzuki S."/>
            <person name="Yamaguchi H."/>
            <person name="Kawachi M."/>
        </authorList>
    </citation>
    <scope>NUCLEOTIDE SEQUENCE [LARGE SCALE GENOMIC DNA]</scope>
    <source>
        <strain evidence="2 3">NIES-46</strain>
    </source>
</reference>
<feature type="domain" description="PAS" evidence="1">
    <location>
        <begin position="141"/>
        <end position="211"/>
    </location>
</feature>
<organism evidence="2 3">
    <name type="scientific">Limnospira platensis NIES-46</name>
    <dbReference type="NCBI Taxonomy" id="1236695"/>
    <lineage>
        <taxon>Bacteria</taxon>
        <taxon>Bacillati</taxon>
        <taxon>Cyanobacteriota</taxon>
        <taxon>Cyanophyceae</taxon>
        <taxon>Oscillatoriophycideae</taxon>
        <taxon>Oscillatoriales</taxon>
        <taxon>Sirenicapillariaceae</taxon>
        <taxon>Limnospira</taxon>
    </lineage>
</organism>
<dbReference type="Pfam" id="PF13426">
    <property type="entry name" value="PAS_9"/>
    <property type="match status" value="1"/>
</dbReference>
<dbReference type="CDD" id="cd00130">
    <property type="entry name" value="PAS"/>
    <property type="match status" value="1"/>
</dbReference>
<sequence length="303" mass="34690">MKQLGSKIVVPHHLEYLIIDANLIICELSAQVDRFADEPESFQLGEDIHNGLPELFGTEEMLMEVLRGELPSFEMKGIGRFADPDSPLYLDFFANRYYDDKTQEYQLIIFFSDVTDRMVLEQKLVQSTNETSLLLRALAESEEKYRDLFENASDLIQSFGMDGSFIYVNRAWKQTLGYTESEISNLTIFDIIHPDNKFHFLQILARLVRGELVDSIKAEFITKDGKKISVEGSINCKLEDGKAIATRAILRDITERLLTEAALQHEREQTERLLLNILPKKIADKLKQQPGSGNFCGSYSIMY</sequence>
<protein>
    <submittedName>
        <fullName evidence="2">PAS fold-3 domain protein</fullName>
    </submittedName>
</protein>
<dbReference type="PROSITE" id="PS50112">
    <property type="entry name" value="PAS"/>
    <property type="match status" value="1"/>
</dbReference>
<keyword evidence="3" id="KW-1185">Reference proteome</keyword>
<gene>
    <name evidence="2" type="ORF">NIES46_45820</name>
</gene>
<dbReference type="InterPro" id="IPR052155">
    <property type="entry name" value="Biofilm_reg_signaling"/>
</dbReference>
<dbReference type="PANTHER" id="PTHR44757:SF2">
    <property type="entry name" value="BIOFILM ARCHITECTURE MAINTENANCE PROTEIN MBAA"/>
    <property type="match status" value="1"/>
</dbReference>
<dbReference type="RefSeq" id="WP_006616543.1">
    <property type="nucleotide sequence ID" value="NZ_BIMW01000194.1"/>
</dbReference>
<accession>A0A5M3TEK2</accession>
<evidence type="ECO:0000259" key="1">
    <source>
        <dbReference type="PROSITE" id="PS50112"/>
    </source>
</evidence>
<dbReference type="SMART" id="SM00091">
    <property type="entry name" value="PAS"/>
    <property type="match status" value="1"/>
</dbReference>
<dbReference type="InterPro" id="IPR000014">
    <property type="entry name" value="PAS"/>
</dbReference>